<comment type="caution">
    <text evidence="11">The sequence shown here is derived from an EMBL/GenBank/DDBJ whole genome shotgun (WGS) entry which is preliminary data.</text>
</comment>
<reference evidence="11 12" key="1">
    <citation type="submission" date="2019-03" db="EMBL/GenBank/DDBJ databases">
        <title>Genomic Encyclopedia of Type Strains, Phase IV (KMG-IV): sequencing the most valuable type-strain genomes for metagenomic binning, comparative biology and taxonomic classification.</title>
        <authorList>
            <person name="Goeker M."/>
        </authorList>
    </citation>
    <scope>NUCLEOTIDE SEQUENCE [LARGE SCALE GENOMIC DNA]</scope>
    <source>
        <strain evidence="11 12">DSM 6770</strain>
    </source>
</reference>
<dbReference type="GO" id="GO:0003774">
    <property type="term" value="F:cytoskeletal motor activity"/>
    <property type="evidence" value="ECO:0007669"/>
    <property type="project" value="InterPro"/>
</dbReference>
<dbReference type="AlphaFoldDB" id="A0A4R7NQK6"/>
<evidence type="ECO:0000313" key="12">
    <source>
        <dbReference type="Proteomes" id="UP000295380"/>
    </source>
</evidence>
<evidence type="ECO:0000256" key="3">
    <source>
        <dbReference type="ARBA" id="ARBA00006929"/>
    </source>
</evidence>
<dbReference type="PRINTS" id="PR01008">
    <property type="entry name" value="FLGLRINGFLGH"/>
</dbReference>
<protein>
    <recommendedName>
        <fullName evidence="10">Flagellar L-ring protein</fullName>
    </recommendedName>
    <alternativeName>
        <fullName evidence="10">Basal body L-ring protein</fullName>
    </alternativeName>
</protein>
<organism evidence="11 12">
    <name type="scientific">Chromohalobacter marismortui</name>
    <dbReference type="NCBI Taxonomy" id="42055"/>
    <lineage>
        <taxon>Bacteria</taxon>
        <taxon>Pseudomonadati</taxon>
        <taxon>Pseudomonadota</taxon>
        <taxon>Gammaproteobacteria</taxon>
        <taxon>Oceanospirillales</taxon>
        <taxon>Halomonadaceae</taxon>
        <taxon>Chromohalobacter</taxon>
    </lineage>
</organism>
<evidence type="ECO:0000256" key="6">
    <source>
        <dbReference type="ARBA" id="ARBA00023136"/>
    </source>
</evidence>
<keyword evidence="11" id="KW-0966">Cell projection</keyword>
<keyword evidence="7" id="KW-0564">Palmitate</keyword>
<evidence type="ECO:0000256" key="5">
    <source>
        <dbReference type="ARBA" id="ARBA00022729"/>
    </source>
</evidence>
<keyword evidence="8 10" id="KW-0975">Bacterial flagellum</keyword>
<dbReference type="HAMAP" id="MF_00415">
    <property type="entry name" value="FlgH"/>
    <property type="match status" value="1"/>
</dbReference>
<evidence type="ECO:0000256" key="4">
    <source>
        <dbReference type="ARBA" id="ARBA00011439"/>
    </source>
</evidence>
<dbReference type="PANTHER" id="PTHR34933">
    <property type="entry name" value="FLAGELLAR L-RING PROTEIN"/>
    <property type="match status" value="1"/>
</dbReference>
<keyword evidence="9" id="KW-0449">Lipoprotein</keyword>
<keyword evidence="6 10" id="KW-0472">Membrane</keyword>
<dbReference type="GO" id="GO:0009427">
    <property type="term" value="C:bacterial-type flagellum basal body, distal rod, L ring"/>
    <property type="evidence" value="ECO:0007669"/>
    <property type="project" value="InterPro"/>
</dbReference>
<evidence type="ECO:0000313" key="11">
    <source>
        <dbReference type="EMBL" id="TDU22781.1"/>
    </source>
</evidence>
<dbReference type="InterPro" id="IPR000527">
    <property type="entry name" value="Flag_Lring"/>
</dbReference>
<keyword evidence="5" id="KW-0732">Signal</keyword>
<dbReference type="Pfam" id="PF02107">
    <property type="entry name" value="FlgH"/>
    <property type="match status" value="1"/>
</dbReference>
<keyword evidence="11" id="KW-0969">Cilium</keyword>
<comment type="subunit">
    <text evidence="4 10">The basal body constitutes a major portion of the flagellar organelle and consists of four rings (L,P,S, and M) mounted on a central rod.</text>
</comment>
<evidence type="ECO:0000256" key="9">
    <source>
        <dbReference type="ARBA" id="ARBA00023288"/>
    </source>
</evidence>
<dbReference type="GO" id="GO:0071973">
    <property type="term" value="P:bacterial-type flagellum-dependent cell motility"/>
    <property type="evidence" value="ECO:0007669"/>
    <property type="project" value="InterPro"/>
</dbReference>
<name>A0A4R7NQK6_9GAMM</name>
<gene>
    <name evidence="10" type="primary">flgH</name>
    <name evidence="11" type="ORF">C8E00_103143</name>
</gene>
<dbReference type="GO" id="GO:0009279">
    <property type="term" value="C:cell outer membrane"/>
    <property type="evidence" value="ECO:0007669"/>
    <property type="project" value="UniProtKB-SubCell"/>
</dbReference>
<dbReference type="EMBL" id="SOBR01000003">
    <property type="protein sequence ID" value="TDU22781.1"/>
    <property type="molecule type" value="Genomic_DNA"/>
</dbReference>
<evidence type="ECO:0000256" key="7">
    <source>
        <dbReference type="ARBA" id="ARBA00023139"/>
    </source>
</evidence>
<comment type="function">
    <text evidence="1 10">Assembles around the rod to form the L-ring and probably protects the motor/basal body from shearing forces during rotation.</text>
</comment>
<comment type="subcellular location">
    <subcellularLocation>
        <location evidence="10">Cell outer membrane</location>
    </subcellularLocation>
    <subcellularLocation>
        <location evidence="10">Bacterial flagellum basal body</location>
    </subcellularLocation>
    <subcellularLocation>
        <location evidence="2">Membrane</location>
        <topology evidence="2">Lipid-anchor</topology>
    </subcellularLocation>
</comment>
<keyword evidence="12" id="KW-1185">Reference proteome</keyword>
<evidence type="ECO:0000256" key="10">
    <source>
        <dbReference type="HAMAP-Rule" id="MF_00415"/>
    </source>
</evidence>
<dbReference type="PANTHER" id="PTHR34933:SF3">
    <property type="entry name" value="FLAGELLAR L-RING PROTEIN"/>
    <property type="match status" value="1"/>
</dbReference>
<accession>A0A4R7NQK6</accession>
<evidence type="ECO:0000256" key="1">
    <source>
        <dbReference type="ARBA" id="ARBA00002591"/>
    </source>
</evidence>
<evidence type="ECO:0000256" key="8">
    <source>
        <dbReference type="ARBA" id="ARBA00023143"/>
    </source>
</evidence>
<keyword evidence="10" id="KW-0998">Cell outer membrane</keyword>
<sequence length="244" mass="26197">MDMADDEKSRWTMGGWMSGCGGLGMSARVLCLVALLIMGGCAQLPHESVVPEAQPISYPDPSLATPNGAIYQARGGFHPLFQDRRPRQVGDIITITINEDVSASKDSSSNANRESSLGLDLETIPDLMSFLEDNSLDVSGENDFEGSGGSSASNTFTGTLTATVVNILPNGNLQVRGEKRIAINQGTEYIRFSGVVDPLSVTTQNTVPSGQVADARIEYVGDGYINEAQHMGWLQRLWLNIAPF</sequence>
<dbReference type="Proteomes" id="UP000295380">
    <property type="component" value="Unassembled WGS sequence"/>
</dbReference>
<comment type="similarity">
    <text evidence="3 10">Belongs to the FlgH family.</text>
</comment>
<keyword evidence="11" id="KW-0282">Flagellum</keyword>
<evidence type="ECO:0000256" key="2">
    <source>
        <dbReference type="ARBA" id="ARBA00004635"/>
    </source>
</evidence>
<proteinExistence type="inferred from homology"/>